<dbReference type="Proteomes" id="UP000199452">
    <property type="component" value="Unassembled WGS sequence"/>
</dbReference>
<gene>
    <name evidence="1" type="ORF">SAMN05216323_10104</name>
</gene>
<evidence type="ECO:0000313" key="1">
    <source>
        <dbReference type="EMBL" id="SDB92641.1"/>
    </source>
</evidence>
<dbReference type="EMBL" id="FMYP01000010">
    <property type="protein sequence ID" value="SDB92641.1"/>
    <property type="molecule type" value="Genomic_DNA"/>
</dbReference>
<evidence type="ECO:0000313" key="2">
    <source>
        <dbReference type="Proteomes" id="UP000199452"/>
    </source>
</evidence>
<proteinExistence type="predicted"/>
<dbReference type="STRING" id="1640674.SAMN05216323_10104"/>
<organism evidence="1 2">
    <name type="scientific">Williamwhitmania taraxaci</name>
    <dbReference type="NCBI Taxonomy" id="1640674"/>
    <lineage>
        <taxon>Bacteria</taxon>
        <taxon>Pseudomonadati</taxon>
        <taxon>Bacteroidota</taxon>
        <taxon>Bacteroidia</taxon>
        <taxon>Bacteroidales</taxon>
        <taxon>Williamwhitmaniaceae</taxon>
        <taxon>Williamwhitmania</taxon>
    </lineage>
</organism>
<keyword evidence="2" id="KW-1185">Reference proteome</keyword>
<reference evidence="1 2" key="1">
    <citation type="submission" date="2016-09" db="EMBL/GenBank/DDBJ databases">
        <authorList>
            <person name="Capua I."/>
            <person name="De Benedictis P."/>
            <person name="Joannis T."/>
            <person name="Lombin L.H."/>
            <person name="Cattoli G."/>
        </authorList>
    </citation>
    <scope>NUCLEOTIDE SEQUENCE [LARGE SCALE GENOMIC DNA]</scope>
    <source>
        <strain evidence="1 2">A7P-90m</strain>
    </source>
</reference>
<sequence length="57" mass="6801">MMFLRYKKTKKATIAKAFLQPTAELIYTTIYFRNAQIIGNSNRTKYIFHERLIPAFK</sequence>
<name>A0A1G6HEI9_9BACT</name>
<protein>
    <submittedName>
        <fullName evidence="1">Uncharacterized protein</fullName>
    </submittedName>
</protein>
<dbReference type="AlphaFoldDB" id="A0A1G6HEI9"/>
<accession>A0A1G6HEI9</accession>